<dbReference type="EMBL" id="JACBZP010000001">
    <property type="protein sequence ID" value="NYI68297.1"/>
    <property type="molecule type" value="Genomic_DNA"/>
</dbReference>
<dbReference type="AlphaFoldDB" id="A0A7Z0D3P1"/>
<gene>
    <name evidence="1" type="ORF">BJY26_002603</name>
</gene>
<reference evidence="1 2" key="1">
    <citation type="submission" date="2020-07" db="EMBL/GenBank/DDBJ databases">
        <title>Sequencing the genomes of 1000 actinobacteria strains.</title>
        <authorList>
            <person name="Klenk H.-P."/>
        </authorList>
    </citation>
    <scope>NUCLEOTIDE SEQUENCE [LARGE SCALE GENOMIC DNA]</scope>
    <source>
        <strain evidence="1 2">DSM 26341</strain>
    </source>
</reference>
<evidence type="ECO:0000313" key="1">
    <source>
        <dbReference type="EMBL" id="NYI68297.1"/>
    </source>
</evidence>
<dbReference type="Proteomes" id="UP000539111">
    <property type="component" value="Unassembled WGS sequence"/>
</dbReference>
<evidence type="ECO:0000313" key="2">
    <source>
        <dbReference type="Proteomes" id="UP000539111"/>
    </source>
</evidence>
<comment type="caution">
    <text evidence="1">The sequence shown here is derived from an EMBL/GenBank/DDBJ whole genome shotgun (WGS) entry which is preliminary data.</text>
</comment>
<protein>
    <submittedName>
        <fullName evidence="1">Uncharacterized protein</fullName>
    </submittedName>
</protein>
<name>A0A7Z0D3P1_9MICO</name>
<keyword evidence="2" id="KW-1185">Reference proteome</keyword>
<accession>A0A7Z0D3P1</accession>
<sequence>MAHSKSKSLITVEIAGRKIIDIRRSKLAGWPVVGRMNDRERSIVAHDSAGLISR</sequence>
<dbReference type="RefSeq" id="WP_179428662.1">
    <property type="nucleotide sequence ID" value="NZ_JACBZP010000001.1"/>
</dbReference>
<proteinExistence type="predicted"/>
<organism evidence="1 2">
    <name type="scientific">Spelaeicoccus albus</name>
    <dbReference type="NCBI Taxonomy" id="1280376"/>
    <lineage>
        <taxon>Bacteria</taxon>
        <taxon>Bacillati</taxon>
        <taxon>Actinomycetota</taxon>
        <taxon>Actinomycetes</taxon>
        <taxon>Micrococcales</taxon>
        <taxon>Brevibacteriaceae</taxon>
        <taxon>Spelaeicoccus</taxon>
    </lineage>
</organism>